<reference evidence="1 2" key="1">
    <citation type="submission" date="2016-10" db="EMBL/GenBank/DDBJ databases">
        <title>Reductive evolution of mitochondrial metabolism and differential evolution of invasion-related proteins in Cryptosporidium.</title>
        <authorList>
            <person name="Liu S."/>
            <person name="Roellig D.M."/>
            <person name="Guo Y."/>
            <person name="Li N."/>
            <person name="Frace M.A."/>
            <person name="Tang K."/>
            <person name="Zhang L."/>
            <person name="Feng Y."/>
            <person name="Xiao L."/>
        </authorList>
    </citation>
    <scope>NUCLEOTIDE SEQUENCE [LARGE SCALE GENOMIC DNA]</scope>
    <source>
        <strain evidence="1">39726</strain>
    </source>
</reference>
<dbReference type="GeneID" id="39978591"/>
<evidence type="ECO:0000313" key="1">
    <source>
        <dbReference type="EMBL" id="OII71325.1"/>
    </source>
</evidence>
<comment type="caution">
    <text evidence="1">The sequence shown here is derived from an EMBL/GenBank/DDBJ whole genome shotgun (WGS) entry which is preliminary data.</text>
</comment>
<dbReference type="RefSeq" id="XP_028873196.1">
    <property type="nucleotide sequence ID" value="XM_029018812.1"/>
</dbReference>
<name>A0A1J4MEN5_9CRYT</name>
<organism evidence="1 2">
    <name type="scientific">Cryptosporidium ubiquitum</name>
    <dbReference type="NCBI Taxonomy" id="857276"/>
    <lineage>
        <taxon>Eukaryota</taxon>
        <taxon>Sar</taxon>
        <taxon>Alveolata</taxon>
        <taxon>Apicomplexa</taxon>
        <taxon>Conoidasida</taxon>
        <taxon>Coccidia</taxon>
        <taxon>Eucoccidiorida</taxon>
        <taxon>Eimeriorina</taxon>
        <taxon>Cryptosporidiidae</taxon>
        <taxon>Cryptosporidium</taxon>
    </lineage>
</organism>
<dbReference type="OrthoDB" id="342814at2759"/>
<keyword evidence="2" id="KW-1185">Reference proteome</keyword>
<proteinExistence type="predicted"/>
<dbReference type="AlphaFoldDB" id="A0A1J4MEN5"/>
<gene>
    <name evidence="1" type="ORF">cubi_01800</name>
</gene>
<dbReference type="Proteomes" id="UP000186176">
    <property type="component" value="Unassembled WGS sequence"/>
</dbReference>
<evidence type="ECO:0000313" key="2">
    <source>
        <dbReference type="Proteomes" id="UP000186176"/>
    </source>
</evidence>
<accession>A0A1J4MEN5</accession>
<sequence>MTILFLSSYSSSTISEINKKKGYISYLIFPFIKIYKKSILHIAKINGLNNSKIVLNLYDNKKDIYFIIKLLKYIYIKEQNINRKKWITNQIKKITCFQEYTNESNSGLGTSALIDKKENLKNYIFFEKADIIPTYEMIIPRKNNIETLNFYWKLQTTKNNKLVSLNKRLGFNKHSLRKYEDKGLIESIFKMNDKKDVYQYSCFAQNSNKWLPTYSSIILSPSFKAKNLMLTKPNIKGIQRKNYMENNKLLLINHSSLSSSNISAITDVNPNCNKGKIVSPEKKCRSKFLHVRNLTNIFGEAPGGIMRWSNCNERKASSRIEHGKMKPGKLFFSRANLQQEKVFENDETQRIRLNGPFGYKLVN</sequence>
<dbReference type="VEuPathDB" id="CryptoDB:cubi_01800"/>
<dbReference type="EMBL" id="LRBP01000030">
    <property type="protein sequence ID" value="OII71325.1"/>
    <property type="molecule type" value="Genomic_DNA"/>
</dbReference>
<protein>
    <submittedName>
        <fullName evidence="1">Uncharacterized protein</fullName>
    </submittedName>
</protein>